<keyword evidence="2" id="KW-0812">Transmembrane</keyword>
<dbReference type="Pfam" id="PF16403">
    <property type="entry name" value="Bact_surface_Ig-like"/>
    <property type="match status" value="1"/>
</dbReference>
<organism evidence="4">
    <name type="scientific">Clostridium innocuum</name>
    <dbReference type="NCBI Taxonomy" id="1522"/>
    <lineage>
        <taxon>Bacteria</taxon>
        <taxon>Bacillati</taxon>
        <taxon>Bacillota</taxon>
        <taxon>Clostridia</taxon>
        <taxon>Eubacteriales</taxon>
        <taxon>Clostridiaceae</taxon>
        <taxon>Clostridium</taxon>
    </lineage>
</organism>
<proteinExistence type="predicted"/>
<dbReference type="AlphaFoldDB" id="A0A6N2XIN1"/>
<dbReference type="EMBL" id="CACRTE010000064">
    <property type="protein sequence ID" value="VYT53118.1"/>
    <property type="molecule type" value="Genomic_DNA"/>
</dbReference>
<dbReference type="InterPro" id="IPR035986">
    <property type="entry name" value="PKD_dom_sf"/>
</dbReference>
<feature type="domain" description="Pesticidal crystal protein Cry22Aa Ig-like" evidence="3">
    <location>
        <begin position="13"/>
        <end position="80"/>
    </location>
</feature>
<sequence>MEKLNEVPTIQAEDKTLTVGDTFDPKKDVTATDKEDGDLTAKIEIAKNTVDMTKAGTYEVTYKVTDSEGASTTKTITITVKDKEFKADINKPDTDEQNKDTGSVETGDRTNISFYTSLFEMSVVCIAILAVWKKKKALRDR</sequence>
<gene>
    <name evidence="4" type="ORF">CILFYP12_00170</name>
</gene>
<feature type="region of interest" description="Disordered" evidence="1">
    <location>
        <begin position="88"/>
        <end position="108"/>
    </location>
</feature>
<keyword evidence="2" id="KW-0472">Membrane</keyword>
<feature type="compositionally biased region" description="Basic and acidic residues" evidence="1">
    <location>
        <begin position="88"/>
        <end position="99"/>
    </location>
</feature>
<protein>
    <submittedName>
        <fullName evidence="4">Pesticidal crystal protein cry22Aa</fullName>
    </submittedName>
</protein>
<evidence type="ECO:0000313" key="4">
    <source>
        <dbReference type="EMBL" id="VYT53118.1"/>
    </source>
</evidence>
<keyword evidence="2" id="KW-1133">Transmembrane helix</keyword>
<evidence type="ECO:0000259" key="3">
    <source>
        <dbReference type="Pfam" id="PF16403"/>
    </source>
</evidence>
<reference evidence="4" key="1">
    <citation type="submission" date="2019-11" db="EMBL/GenBank/DDBJ databases">
        <authorList>
            <person name="Feng L."/>
        </authorList>
    </citation>
    <scope>NUCLEOTIDE SEQUENCE</scope>
    <source>
        <strain evidence="4">CinnocuumLFYP12</strain>
    </source>
</reference>
<accession>A0A6N2XIN1</accession>
<dbReference type="RefSeq" id="WP_259297949.1">
    <property type="nucleotide sequence ID" value="NZ_QVEV01000076.1"/>
</dbReference>
<dbReference type="SUPFAM" id="SSF49299">
    <property type="entry name" value="PKD domain"/>
    <property type="match status" value="1"/>
</dbReference>
<evidence type="ECO:0000256" key="1">
    <source>
        <dbReference type="SAM" id="MobiDB-lite"/>
    </source>
</evidence>
<dbReference type="Gene3D" id="2.60.40.10">
    <property type="entry name" value="Immunoglobulins"/>
    <property type="match status" value="1"/>
</dbReference>
<evidence type="ECO:0000256" key="2">
    <source>
        <dbReference type="SAM" id="Phobius"/>
    </source>
</evidence>
<feature type="region of interest" description="Disordered" evidence="1">
    <location>
        <begin position="1"/>
        <end position="31"/>
    </location>
</feature>
<dbReference type="InterPro" id="IPR013783">
    <property type="entry name" value="Ig-like_fold"/>
</dbReference>
<dbReference type="InterPro" id="IPR032179">
    <property type="entry name" value="Cry22Aa_Ig-like"/>
</dbReference>
<name>A0A6N2XIN1_CLOIN</name>
<feature type="transmembrane region" description="Helical" evidence="2">
    <location>
        <begin position="112"/>
        <end position="132"/>
    </location>
</feature>